<gene>
    <name evidence="4" type="ordered locus">Sfla_4027</name>
</gene>
<evidence type="ECO:0000313" key="5">
    <source>
        <dbReference type="Proteomes" id="UP000002066"/>
    </source>
</evidence>
<evidence type="ECO:0000256" key="2">
    <source>
        <dbReference type="ARBA" id="ARBA00022679"/>
    </source>
</evidence>
<keyword evidence="2 4" id="KW-0808">Transferase</keyword>
<name>A0A8D3WKS9_STRFA</name>
<dbReference type="GO" id="GO:0046353">
    <property type="term" value="F:aminoglycoside 3-N-acetyltransferase activity"/>
    <property type="evidence" value="ECO:0007669"/>
    <property type="project" value="UniProtKB-EC"/>
</dbReference>
<evidence type="ECO:0000256" key="1">
    <source>
        <dbReference type="ARBA" id="ARBA00006383"/>
    </source>
</evidence>
<dbReference type="EMBL" id="CP002475">
    <property type="protein sequence ID" value="ADW05441.1"/>
    <property type="molecule type" value="Genomic_DNA"/>
</dbReference>
<accession>A0A8D3WKS9</accession>
<dbReference type="Proteomes" id="UP000002066">
    <property type="component" value="Chromosome"/>
</dbReference>
<dbReference type="SUPFAM" id="SSF110710">
    <property type="entry name" value="TTHA0583/YokD-like"/>
    <property type="match status" value="1"/>
</dbReference>
<dbReference type="Pfam" id="PF02522">
    <property type="entry name" value="Antibiotic_NAT"/>
    <property type="match status" value="1"/>
</dbReference>
<evidence type="ECO:0000313" key="4">
    <source>
        <dbReference type="EMBL" id="ADW05441.1"/>
    </source>
</evidence>
<protein>
    <submittedName>
        <fullName evidence="4">Aminoglycoside N(3')-acetyltransferase</fullName>
        <ecNumber evidence="4">2.3.1.81</ecNumber>
    </submittedName>
</protein>
<dbReference type="KEGG" id="sfa:Sfla_4027"/>
<dbReference type="EC" id="2.3.1.81" evidence="4"/>
<organism evidence="4 5">
    <name type="scientific">Streptomyces pratensis (strain ATCC 33331 / IAF-45CD)</name>
    <dbReference type="NCBI Taxonomy" id="591167"/>
    <lineage>
        <taxon>Bacteria</taxon>
        <taxon>Bacillati</taxon>
        <taxon>Actinomycetota</taxon>
        <taxon>Actinomycetes</taxon>
        <taxon>Kitasatosporales</taxon>
        <taxon>Streptomycetaceae</taxon>
        <taxon>Streptomyces</taxon>
    </lineage>
</organism>
<sequence length="318" mass="34225">MNGAAPDRARIRAVPSARHAARAGGSVACMDQPRPDRAALLARADGPVTRDRLVGDLRALGLTEGDTVMFHTRMSALGYVVGGPPTLVGALREAVGERGTLMVTCGWNDALPYDFSDWPRPWQDAVRSDPFVYDPVLSEADHDNGRLPEALRRWPGAFRSRHPDVSVAALGAAAAELTADHPWDDPHGPGSPLARLVARGGRVLMLGAPLETLTLLHHAEALSEVPGKRFVEYEQPVLEGGRRVWRRFRDIDSSKGAFDYSSVTPPGQDSFETIVRDMLATGAGRRGRVGAADSLLFEAGEVVEFGLAWLAEKLGGGR</sequence>
<proteinExistence type="inferred from homology"/>
<evidence type="ECO:0000256" key="3">
    <source>
        <dbReference type="ARBA" id="ARBA00023315"/>
    </source>
</evidence>
<keyword evidence="3 4" id="KW-0012">Acyltransferase</keyword>
<dbReference type="PANTHER" id="PTHR11104:SF0">
    <property type="entry name" value="SPBETA PROPHAGE-DERIVED AMINOGLYCOSIDE N(3')-ACETYLTRANSFERASE-LIKE PROTEIN YOKD"/>
    <property type="match status" value="1"/>
</dbReference>
<dbReference type="AlphaFoldDB" id="A0A8D3WKS9"/>
<dbReference type="InterPro" id="IPR003679">
    <property type="entry name" value="Amioglycoside_AcTrfase"/>
</dbReference>
<dbReference type="GO" id="GO:0046677">
    <property type="term" value="P:response to antibiotic"/>
    <property type="evidence" value="ECO:0007669"/>
    <property type="project" value="InterPro"/>
</dbReference>
<dbReference type="PANTHER" id="PTHR11104">
    <property type="entry name" value="AMINOGLYCOSIDE N3-ACETYLTRANSFERASE"/>
    <property type="match status" value="1"/>
</dbReference>
<dbReference type="NCBIfam" id="NF033082">
    <property type="entry name" value="AAC_3"/>
    <property type="match status" value="1"/>
</dbReference>
<comment type="similarity">
    <text evidence="1">Belongs to the antibiotic N-acetyltransferase family.</text>
</comment>
<dbReference type="InterPro" id="IPR028345">
    <property type="entry name" value="Antibiotic_NAT-like"/>
</dbReference>
<reference evidence="4 5" key="1">
    <citation type="submission" date="2011-01" db="EMBL/GenBank/DDBJ databases">
        <title>Complete sequence of chromosome of Streptomyces flavogriseus ATCC 33331.</title>
        <authorList>
            <consortium name="US DOE Joint Genome Institute"/>
            <person name="Lucas S."/>
            <person name="Copeland A."/>
            <person name="Lapidus A."/>
            <person name="Cheng J.-F."/>
            <person name="Goodwin L."/>
            <person name="Pitluck S."/>
            <person name="Davenport K."/>
            <person name="Detter J.C."/>
            <person name="Han C."/>
            <person name="Tapia R."/>
            <person name="Land M."/>
            <person name="Hauser L."/>
            <person name="Kyrpides N."/>
            <person name="Ivanova N."/>
            <person name="Ovchinnikova G."/>
            <person name="Pagani I."/>
            <person name="Brumm P."/>
            <person name="Mead D."/>
            <person name="Woyke T."/>
        </authorList>
    </citation>
    <scope>NUCLEOTIDE SEQUENCE [LARGE SCALE GENOMIC DNA]</scope>
    <source>
        <strain evidence="5">ATCC 33331 / IAF-45CD</strain>
    </source>
</reference>